<accession>A0A1F5L151</accession>
<dbReference type="Proteomes" id="UP000177622">
    <property type="component" value="Unassembled WGS sequence"/>
</dbReference>
<dbReference type="RefSeq" id="XP_022482392.1">
    <property type="nucleotide sequence ID" value="XM_022637755.1"/>
</dbReference>
<evidence type="ECO:0000313" key="2">
    <source>
        <dbReference type="EMBL" id="OGE46925.1"/>
    </source>
</evidence>
<keyword evidence="3" id="KW-1185">Reference proteome</keyword>
<dbReference type="GeneID" id="34582489"/>
<evidence type="ECO:0000313" key="3">
    <source>
        <dbReference type="Proteomes" id="UP000177622"/>
    </source>
</evidence>
<feature type="region of interest" description="Disordered" evidence="1">
    <location>
        <begin position="103"/>
        <end position="159"/>
    </location>
</feature>
<protein>
    <submittedName>
        <fullName evidence="2">Uncharacterized protein</fullName>
    </submittedName>
</protein>
<sequence>MTTMLPWNPFLVCEIEVSPNGGPGSCCGMTKKGTPCKNSIKVEDIKIGHQRLTTLAREPFDLSNLQSKLCDVAKEFLCARWYRQRQADQVGQQWYEAAVRNQARVPHGSRMASPSVIVQRGQRQTSSASRRSPASDNTDRSPHGLRQDPPVPLSTNPEPVQPFNPFVTCHKIKILTEYTFSYSTSDLRVKLLYAQSGGRETMTTPSNGKTDDGNCQTIDKIVNNFVSQRYEKSLNPFRLASVSVPEFATELANHLSTIDEGGSISLGRGENLASISLGKSLESLFSTSTPRVREGPPLTWTRLVLFAGPNFEGTTQLKVENSSVDLSEDDFNLLRSVLAQISLVEQRLRTHHSLVSQISQSRDHATHQGKDFACGGAQAFVPTQRAFGPEPVADNESPRYQDSPIIPAPIHHASNAGSAQPVNEDPIDHTVSEDAIVGNSTQRDNLWPVNDARPEVRLHTADFIQSLSE</sequence>
<gene>
    <name evidence="2" type="ORF">PENARI_c088G08554</name>
</gene>
<dbReference type="STRING" id="1835702.A0A1F5L151"/>
<evidence type="ECO:0000256" key="1">
    <source>
        <dbReference type="SAM" id="MobiDB-lite"/>
    </source>
</evidence>
<name>A0A1F5L151_PENAI</name>
<organism evidence="2 3">
    <name type="scientific">Penicillium arizonense</name>
    <dbReference type="NCBI Taxonomy" id="1835702"/>
    <lineage>
        <taxon>Eukaryota</taxon>
        <taxon>Fungi</taxon>
        <taxon>Dikarya</taxon>
        <taxon>Ascomycota</taxon>
        <taxon>Pezizomycotina</taxon>
        <taxon>Eurotiomycetes</taxon>
        <taxon>Eurotiomycetidae</taxon>
        <taxon>Eurotiales</taxon>
        <taxon>Aspergillaceae</taxon>
        <taxon>Penicillium</taxon>
    </lineage>
</organism>
<comment type="caution">
    <text evidence="2">The sequence shown here is derived from an EMBL/GenBank/DDBJ whole genome shotgun (WGS) entry which is preliminary data.</text>
</comment>
<feature type="compositionally biased region" description="Basic and acidic residues" evidence="1">
    <location>
        <begin position="137"/>
        <end position="146"/>
    </location>
</feature>
<proteinExistence type="predicted"/>
<feature type="compositionally biased region" description="Polar residues" evidence="1">
    <location>
        <begin position="121"/>
        <end position="136"/>
    </location>
</feature>
<reference evidence="2 3" key="1">
    <citation type="journal article" date="2016" name="Sci. Rep.">
        <title>Penicillium arizonense, a new, genome sequenced fungal species, reveals a high chemical diversity in secreted metabolites.</title>
        <authorList>
            <person name="Grijseels S."/>
            <person name="Nielsen J.C."/>
            <person name="Randelovic M."/>
            <person name="Nielsen J."/>
            <person name="Nielsen K.F."/>
            <person name="Workman M."/>
            <person name="Frisvad J.C."/>
        </authorList>
    </citation>
    <scope>NUCLEOTIDE SEQUENCE [LARGE SCALE GENOMIC DNA]</scope>
    <source>
        <strain evidence="2 3">CBS 141311</strain>
    </source>
</reference>
<dbReference type="EMBL" id="LXJU01000088">
    <property type="protein sequence ID" value="OGE46925.1"/>
    <property type="molecule type" value="Genomic_DNA"/>
</dbReference>
<dbReference type="AlphaFoldDB" id="A0A1F5L151"/>